<dbReference type="AlphaFoldDB" id="A0AB34HJ36"/>
<protein>
    <submittedName>
        <fullName evidence="1">Uncharacterized protein</fullName>
    </submittedName>
</protein>
<name>A0AB34HJ36_ESCRO</name>
<gene>
    <name evidence="1" type="ORF">J1605_021019</name>
</gene>
<organism evidence="1 2">
    <name type="scientific">Eschrichtius robustus</name>
    <name type="common">California gray whale</name>
    <name type="synonym">Eschrichtius gibbosus</name>
    <dbReference type="NCBI Taxonomy" id="9764"/>
    <lineage>
        <taxon>Eukaryota</taxon>
        <taxon>Metazoa</taxon>
        <taxon>Chordata</taxon>
        <taxon>Craniata</taxon>
        <taxon>Vertebrata</taxon>
        <taxon>Euteleostomi</taxon>
        <taxon>Mammalia</taxon>
        <taxon>Eutheria</taxon>
        <taxon>Laurasiatheria</taxon>
        <taxon>Artiodactyla</taxon>
        <taxon>Whippomorpha</taxon>
        <taxon>Cetacea</taxon>
        <taxon>Mysticeti</taxon>
        <taxon>Eschrichtiidae</taxon>
        <taxon>Eschrichtius</taxon>
    </lineage>
</organism>
<sequence>MNINCAPFVTVTYHTFQLCDEKKFQPPENFTEFSCYNDGLGIIVLKFEQLNLHINIFWLLD</sequence>
<evidence type="ECO:0000313" key="1">
    <source>
        <dbReference type="EMBL" id="KAJ8790925.1"/>
    </source>
</evidence>
<dbReference type="Proteomes" id="UP001159641">
    <property type="component" value="Unassembled WGS sequence"/>
</dbReference>
<dbReference type="EMBL" id="JAIQCJ010001324">
    <property type="protein sequence ID" value="KAJ8790925.1"/>
    <property type="molecule type" value="Genomic_DNA"/>
</dbReference>
<proteinExistence type="predicted"/>
<evidence type="ECO:0000313" key="2">
    <source>
        <dbReference type="Proteomes" id="UP001159641"/>
    </source>
</evidence>
<comment type="caution">
    <text evidence="1">The sequence shown here is derived from an EMBL/GenBank/DDBJ whole genome shotgun (WGS) entry which is preliminary data.</text>
</comment>
<reference evidence="1 2" key="1">
    <citation type="submission" date="2022-11" db="EMBL/GenBank/DDBJ databases">
        <title>Whole genome sequence of Eschrichtius robustus ER-17-0199.</title>
        <authorList>
            <person name="Bruniche-Olsen A."/>
            <person name="Black A.N."/>
            <person name="Fields C.J."/>
            <person name="Walden K."/>
            <person name="Dewoody J.A."/>
        </authorList>
    </citation>
    <scope>NUCLEOTIDE SEQUENCE [LARGE SCALE GENOMIC DNA]</scope>
    <source>
        <strain evidence="1">ER-17-0199</strain>
        <tissue evidence="1">Blubber</tissue>
    </source>
</reference>
<accession>A0AB34HJ36</accession>
<keyword evidence="2" id="KW-1185">Reference proteome</keyword>